<feature type="non-terminal residue" evidence="1">
    <location>
        <position position="1"/>
    </location>
</feature>
<reference evidence="1" key="1">
    <citation type="submission" date="2018-05" db="EMBL/GenBank/DDBJ databases">
        <authorList>
            <person name="Lanie J.A."/>
            <person name="Ng W.-L."/>
            <person name="Kazmierczak K.M."/>
            <person name="Andrzejewski T.M."/>
            <person name="Davidsen T.M."/>
            <person name="Wayne K.J."/>
            <person name="Tettelin H."/>
            <person name="Glass J.I."/>
            <person name="Rusch D."/>
            <person name="Podicherti R."/>
            <person name="Tsui H.-C.T."/>
            <person name="Winkler M.E."/>
        </authorList>
    </citation>
    <scope>NUCLEOTIDE SEQUENCE</scope>
</reference>
<accession>A0A381TX94</accession>
<organism evidence="1">
    <name type="scientific">marine metagenome</name>
    <dbReference type="NCBI Taxonomy" id="408172"/>
    <lineage>
        <taxon>unclassified sequences</taxon>
        <taxon>metagenomes</taxon>
        <taxon>ecological metagenomes</taxon>
    </lineage>
</organism>
<sequence>VQGGLCGGRLLLRLIESHGWCGSCTSPVACPEPPAANAGGSFLGPFDAKRTNHTTHIKGYKTLSML</sequence>
<proteinExistence type="predicted"/>
<dbReference type="AlphaFoldDB" id="A0A381TX94"/>
<evidence type="ECO:0000313" key="1">
    <source>
        <dbReference type="EMBL" id="SVA20414.1"/>
    </source>
</evidence>
<dbReference type="EMBL" id="UINC01005298">
    <property type="protein sequence ID" value="SVA20414.1"/>
    <property type="molecule type" value="Genomic_DNA"/>
</dbReference>
<protein>
    <submittedName>
        <fullName evidence="1">Uncharacterized protein</fullName>
    </submittedName>
</protein>
<name>A0A381TX94_9ZZZZ</name>
<gene>
    <name evidence="1" type="ORF">METZ01_LOCUS73268</name>
</gene>